<dbReference type="EMBL" id="ARXS01000009">
    <property type="protein sequence ID" value="MCU5782646.1"/>
    <property type="molecule type" value="Genomic_DNA"/>
</dbReference>
<dbReference type="RefSeq" id="WP_262460288.1">
    <property type="nucleotide sequence ID" value="NZ_ARXS01000009.1"/>
</dbReference>
<name>A0ABT2QYR3_9GAMM</name>
<evidence type="ECO:0000313" key="2">
    <source>
        <dbReference type="EMBL" id="MCU5782646.1"/>
    </source>
</evidence>
<accession>A0ABT2QYR3</accession>
<comment type="caution">
    <text evidence="2">The sequence shown here is derived from an EMBL/GenBank/DDBJ whole genome shotgun (WGS) entry which is preliminary data.</text>
</comment>
<gene>
    <name evidence="2" type="ORF">MA04_01946</name>
</gene>
<evidence type="ECO:0008006" key="4">
    <source>
        <dbReference type="Google" id="ProtNLM"/>
    </source>
</evidence>
<organism evidence="2 3">
    <name type="scientific">Alloalcanivorax balearicus MACL04</name>
    <dbReference type="NCBI Taxonomy" id="1177182"/>
    <lineage>
        <taxon>Bacteria</taxon>
        <taxon>Pseudomonadati</taxon>
        <taxon>Pseudomonadota</taxon>
        <taxon>Gammaproteobacteria</taxon>
        <taxon>Oceanospirillales</taxon>
        <taxon>Alcanivoracaceae</taxon>
        <taxon>Alloalcanivorax</taxon>
    </lineage>
</organism>
<reference evidence="2" key="1">
    <citation type="submission" date="2012-09" db="EMBL/GenBank/DDBJ databases">
        <title>Genome Sequence of alkane-degrading Bacterium Alcanivorax balearicus MACL04.</title>
        <authorList>
            <person name="Lai Q."/>
            <person name="Shao Z."/>
        </authorList>
    </citation>
    <scope>NUCLEOTIDE SEQUENCE</scope>
    <source>
        <strain evidence="2">MACL04</strain>
    </source>
</reference>
<dbReference type="Proteomes" id="UP001064106">
    <property type="component" value="Unassembled WGS sequence"/>
</dbReference>
<proteinExistence type="predicted"/>
<evidence type="ECO:0000313" key="3">
    <source>
        <dbReference type="Proteomes" id="UP001064106"/>
    </source>
</evidence>
<dbReference type="PROSITE" id="PS51257">
    <property type="entry name" value="PROKAR_LIPOPROTEIN"/>
    <property type="match status" value="1"/>
</dbReference>
<evidence type="ECO:0000256" key="1">
    <source>
        <dbReference type="SAM" id="MobiDB-lite"/>
    </source>
</evidence>
<sequence length="706" mass="78632">MRYFCLFLCSLVLSACDVGSRPDVPASNYQDEFLLLSHQSVSRPGYENELRINTLLRTRIDTDHNRDDDALWLRTTLPWMSIDTSMGRLDTRDLSDTNQRQQEMLRMMSAGTLSRIKNGEIVEIRPGEPELHDRLMAKLDPKLKTLTGNNTPVAVPGLPADPQPGDHWSEDTAFIGLPEAEARFQVLDRDGDRVLLKADFEGDSVTGAGRLVARLPSGMPVIALLAITVEVPGSDAVIHQRLALVSQRHYQRKLDLQGINPLRVRFNRDMIKRQLDTPSYTGYANPLHDRAALDRFADALTESLFYTVQENRLPLEGDTALGLQTEQIDPLFRSARSGQIDGLMVNRLAERNYLLGLPLASPRNEELLTVPAGANLHQLGQIDVTADLHIHVPGEPVVLAKDDAFPPGIQVARWQPRRVDLHFDGTTSVRVEPLGADGEPLAFSALTYPTGIDQEHPDQDRWLTDQLTLHGLMETATYQTREADIAALRLIPLSIESRPVTFHIRPLPDSGDLHPPGVRHNPRRLPKPPEQPETLLRQLEVTGQNDNKVIIGGPPALRLCHLSVKSGAEDLESPPRFQWDWGARPDHERYFTGAFVLSNDDGFNHRFHDRTLTIEVRCPSRVETVSVTPEKPGCARFQGDNGVVIPDHCGQLPDAGLEARDQTGLPLAPVGQDGKVRHFWGSGIQEVAFMRGHDPVTRTLTVTLPE</sequence>
<keyword evidence="3" id="KW-1185">Reference proteome</keyword>
<protein>
    <recommendedName>
        <fullName evidence="4">Lipoprotein</fullName>
    </recommendedName>
</protein>
<feature type="region of interest" description="Disordered" evidence="1">
    <location>
        <begin position="506"/>
        <end position="530"/>
    </location>
</feature>